<dbReference type="PATRIC" id="fig|525365.8.peg.802"/>
<sequence>MLEKQKILLTAIKNDLFWTFASFSALLLAPLATNNFINYMLTRHITAINQTTVILICAFIAMCSLTFIFALLLSKYVAKLIKDVIKYSNINKL</sequence>
<feature type="transmembrane region" description="Helical" evidence="1">
    <location>
        <begin position="53"/>
        <end position="73"/>
    </location>
</feature>
<dbReference type="HOGENOM" id="CLU_2396034_0_0_9"/>
<keyword evidence="1" id="KW-1133">Transmembrane helix</keyword>
<evidence type="ECO:0000256" key="1">
    <source>
        <dbReference type="SAM" id="Phobius"/>
    </source>
</evidence>
<accession>C2ELF1</accession>
<comment type="caution">
    <text evidence="2">The sequence shown here is derived from an EMBL/GenBank/DDBJ whole genome shotgun (WGS) entry which is preliminary data.</text>
</comment>
<organism evidence="2 3">
    <name type="scientific">Lactobacillus ultunensis DSM 16047</name>
    <dbReference type="NCBI Taxonomy" id="525365"/>
    <lineage>
        <taxon>Bacteria</taxon>
        <taxon>Bacillati</taxon>
        <taxon>Bacillota</taxon>
        <taxon>Bacilli</taxon>
        <taxon>Lactobacillales</taxon>
        <taxon>Lactobacillaceae</taxon>
        <taxon>Lactobacillus</taxon>
    </lineage>
</organism>
<keyword evidence="3" id="KW-1185">Reference proteome</keyword>
<protein>
    <submittedName>
        <fullName evidence="2">Uncharacterized protein</fullName>
    </submittedName>
</protein>
<feature type="transmembrane region" description="Helical" evidence="1">
    <location>
        <begin position="16"/>
        <end position="33"/>
    </location>
</feature>
<evidence type="ECO:0000313" key="2">
    <source>
        <dbReference type="EMBL" id="EEJ72599.1"/>
    </source>
</evidence>
<proteinExistence type="predicted"/>
<gene>
    <name evidence="2" type="ORF">HMPREF0548_0497</name>
</gene>
<keyword evidence="1" id="KW-0812">Transmembrane</keyword>
<reference evidence="2 3" key="1">
    <citation type="submission" date="2009-01" db="EMBL/GenBank/DDBJ databases">
        <authorList>
            <person name="Qin X."/>
            <person name="Bachman B."/>
            <person name="Battles P."/>
            <person name="Bell A."/>
            <person name="Bess C."/>
            <person name="Bickham C."/>
            <person name="Chaboub L."/>
            <person name="Chen D."/>
            <person name="Coyle M."/>
            <person name="Deiros D.R."/>
            <person name="Dinh H."/>
            <person name="Forbes L."/>
            <person name="Fowler G."/>
            <person name="Francisco L."/>
            <person name="Fu Q."/>
            <person name="Gubbala S."/>
            <person name="Hale W."/>
            <person name="Han Y."/>
            <person name="Hemphill L."/>
            <person name="Highlander S.K."/>
            <person name="Hirani K."/>
            <person name="Hogues M."/>
            <person name="Jackson L."/>
            <person name="Jakkamsetti A."/>
            <person name="Javaid M."/>
            <person name="Jiang H."/>
            <person name="Korchina V."/>
            <person name="Kovar C."/>
            <person name="Lara F."/>
            <person name="Lee S."/>
            <person name="Mata R."/>
            <person name="Mathew T."/>
            <person name="Moen C."/>
            <person name="Morales K."/>
            <person name="Munidasa M."/>
            <person name="Nazareth L."/>
            <person name="Ngo R."/>
            <person name="Nguyen L."/>
            <person name="Okwuonu G."/>
            <person name="Ongeri F."/>
            <person name="Patil S."/>
            <person name="Petrosino J."/>
            <person name="Pham C."/>
            <person name="Pham P."/>
            <person name="Pu L.-L."/>
            <person name="Puazo M."/>
            <person name="Raj R."/>
            <person name="Reid J."/>
            <person name="Rouhana J."/>
            <person name="Saada N."/>
            <person name="Shang Y."/>
            <person name="Simmons D."/>
            <person name="Thornton R."/>
            <person name="Warren J."/>
            <person name="Weissenberger G."/>
            <person name="Zhang J."/>
            <person name="Zhang L."/>
            <person name="Zhou C."/>
            <person name="Zhu D."/>
            <person name="Muzny D."/>
            <person name="Worley K."/>
            <person name="Gibbs R."/>
        </authorList>
    </citation>
    <scope>NUCLEOTIDE SEQUENCE [LARGE SCALE GENOMIC DNA]</scope>
    <source>
        <strain evidence="2 3">DSM 16047</strain>
    </source>
</reference>
<dbReference type="AlphaFoldDB" id="C2ELF1"/>
<dbReference type="STRING" id="525365.HMPREF0548_0497"/>
<evidence type="ECO:0000313" key="3">
    <source>
        <dbReference type="Proteomes" id="UP000005583"/>
    </source>
</evidence>
<dbReference type="RefSeq" id="WP_007125029.1">
    <property type="nucleotide sequence ID" value="NZ_AZFO01000020.1"/>
</dbReference>
<keyword evidence="1" id="KW-0472">Membrane</keyword>
<dbReference type="EMBL" id="ACGU01000032">
    <property type="protein sequence ID" value="EEJ72599.1"/>
    <property type="molecule type" value="Genomic_DNA"/>
</dbReference>
<dbReference type="Proteomes" id="UP000005583">
    <property type="component" value="Unassembled WGS sequence"/>
</dbReference>
<name>C2ELF1_9LACO</name>